<evidence type="ECO:0000313" key="1">
    <source>
        <dbReference type="EMBL" id="WMV10907.1"/>
    </source>
</evidence>
<gene>
    <name evidence="1" type="ORF">MTR67_004292</name>
</gene>
<dbReference type="AlphaFoldDB" id="A0AAF0PUB7"/>
<reference evidence="1" key="1">
    <citation type="submission" date="2023-08" db="EMBL/GenBank/DDBJ databases">
        <title>A de novo genome assembly of Solanum verrucosum Schlechtendal, a Mexican diploid species geographically isolated from the other diploid A-genome species in potato relatives.</title>
        <authorList>
            <person name="Hosaka K."/>
        </authorList>
    </citation>
    <scope>NUCLEOTIDE SEQUENCE</scope>
    <source>
        <tissue evidence="1">Young leaves</tissue>
    </source>
</reference>
<dbReference type="EMBL" id="CP133612">
    <property type="protein sequence ID" value="WMV10907.1"/>
    <property type="molecule type" value="Genomic_DNA"/>
</dbReference>
<organism evidence="1 2">
    <name type="scientific">Solanum verrucosum</name>
    <dbReference type="NCBI Taxonomy" id="315347"/>
    <lineage>
        <taxon>Eukaryota</taxon>
        <taxon>Viridiplantae</taxon>
        <taxon>Streptophyta</taxon>
        <taxon>Embryophyta</taxon>
        <taxon>Tracheophyta</taxon>
        <taxon>Spermatophyta</taxon>
        <taxon>Magnoliopsida</taxon>
        <taxon>eudicotyledons</taxon>
        <taxon>Gunneridae</taxon>
        <taxon>Pentapetalae</taxon>
        <taxon>asterids</taxon>
        <taxon>lamiids</taxon>
        <taxon>Solanales</taxon>
        <taxon>Solanaceae</taxon>
        <taxon>Solanoideae</taxon>
        <taxon>Solaneae</taxon>
        <taxon>Solanum</taxon>
    </lineage>
</organism>
<evidence type="ECO:0000313" key="2">
    <source>
        <dbReference type="Proteomes" id="UP001234989"/>
    </source>
</evidence>
<sequence>MSQFPTQQLRRFNVLPHLKLYWLCDTCQPPTKVTFEATYLSSCLLSLLPLLVFGKLEEELFHQIKSRA</sequence>
<proteinExistence type="predicted"/>
<accession>A0AAF0PUB7</accession>
<protein>
    <submittedName>
        <fullName evidence="1">Uncharacterized protein</fullName>
    </submittedName>
</protein>
<name>A0AAF0PUB7_SOLVR</name>
<dbReference type="Proteomes" id="UP001234989">
    <property type="component" value="Chromosome 1"/>
</dbReference>
<keyword evidence="2" id="KW-1185">Reference proteome</keyword>